<evidence type="ECO:0000256" key="7">
    <source>
        <dbReference type="ARBA" id="ARBA00023136"/>
    </source>
</evidence>
<dbReference type="PANTHER" id="PTHR30450">
    <property type="entry name" value="ABC TRANSPORTER PERMEASE"/>
    <property type="match status" value="1"/>
</dbReference>
<dbReference type="Proteomes" id="UP000095658">
    <property type="component" value="Unassembled WGS sequence"/>
</dbReference>
<feature type="domain" description="ABC transmembrane type-1" evidence="9">
    <location>
        <begin position="18"/>
        <end position="212"/>
    </location>
</feature>
<keyword evidence="4" id="KW-1003">Cell membrane</keyword>
<evidence type="ECO:0000256" key="4">
    <source>
        <dbReference type="ARBA" id="ARBA00022475"/>
    </source>
</evidence>
<keyword evidence="7 8" id="KW-0472">Membrane</keyword>
<dbReference type="InterPro" id="IPR051322">
    <property type="entry name" value="AA_ABC_Transporter_Permease"/>
</dbReference>
<organism evidence="10 11">
    <name type="scientific">Domibacillus iocasae</name>
    <dbReference type="NCBI Taxonomy" id="1714016"/>
    <lineage>
        <taxon>Bacteria</taxon>
        <taxon>Bacillati</taxon>
        <taxon>Bacillota</taxon>
        <taxon>Bacilli</taxon>
        <taxon>Bacillales</taxon>
        <taxon>Bacillaceae</taxon>
        <taxon>Domibacillus</taxon>
    </lineage>
</organism>
<keyword evidence="3 8" id="KW-0813">Transport</keyword>
<feature type="transmembrane region" description="Helical" evidence="8">
    <location>
        <begin position="150"/>
        <end position="173"/>
    </location>
</feature>
<dbReference type="RefSeq" id="WP_069936711.1">
    <property type="nucleotide sequence ID" value="NZ_MAMP01000001.1"/>
</dbReference>
<dbReference type="PANTHER" id="PTHR30450:SF1">
    <property type="entry name" value="D-METHIONINE TRANSPORT SYSTEM PERMEASE PROTEIN METI-RELATED"/>
    <property type="match status" value="1"/>
</dbReference>
<gene>
    <name evidence="10" type="ORF">BA724_00365</name>
</gene>
<dbReference type="SUPFAM" id="SSF161098">
    <property type="entry name" value="MetI-like"/>
    <property type="match status" value="1"/>
</dbReference>
<keyword evidence="5 8" id="KW-0812">Transmembrane</keyword>
<accession>A0A1E7DTY1</accession>
<comment type="caution">
    <text evidence="10">The sequence shown here is derived from an EMBL/GenBank/DDBJ whole genome shotgun (WGS) entry which is preliminary data.</text>
</comment>
<evidence type="ECO:0000256" key="8">
    <source>
        <dbReference type="RuleBase" id="RU363032"/>
    </source>
</evidence>
<feature type="transmembrane region" description="Helical" evidence="8">
    <location>
        <begin position="87"/>
        <end position="110"/>
    </location>
</feature>
<dbReference type="AlphaFoldDB" id="A0A1E7DTY1"/>
<evidence type="ECO:0000256" key="3">
    <source>
        <dbReference type="ARBA" id="ARBA00022448"/>
    </source>
</evidence>
<name>A0A1E7DTY1_9BACI</name>
<feature type="transmembrane region" description="Helical" evidence="8">
    <location>
        <begin position="22"/>
        <end position="45"/>
    </location>
</feature>
<dbReference type="OrthoDB" id="9793490at2"/>
<evidence type="ECO:0000256" key="6">
    <source>
        <dbReference type="ARBA" id="ARBA00022989"/>
    </source>
</evidence>
<comment type="subcellular location">
    <subcellularLocation>
        <location evidence="1 8">Cell membrane</location>
        <topology evidence="1 8">Multi-pass membrane protein</topology>
    </subcellularLocation>
</comment>
<evidence type="ECO:0000256" key="2">
    <source>
        <dbReference type="ARBA" id="ARBA00007069"/>
    </source>
</evidence>
<evidence type="ECO:0000259" key="9">
    <source>
        <dbReference type="PROSITE" id="PS50928"/>
    </source>
</evidence>
<dbReference type="EMBL" id="MAMP01000001">
    <property type="protein sequence ID" value="OES46546.1"/>
    <property type="molecule type" value="Genomic_DNA"/>
</dbReference>
<evidence type="ECO:0000313" key="10">
    <source>
        <dbReference type="EMBL" id="OES46546.1"/>
    </source>
</evidence>
<reference evidence="10 11" key="1">
    <citation type="submission" date="2016-06" db="EMBL/GenBank/DDBJ databases">
        <title>Domibacillus iocasae genome sequencing.</title>
        <authorList>
            <person name="Verma A."/>
            <person name="Pal Y."/>
            <person name="Ojha A.K."/>
            <person name="Krishnamurthi S."/>
        </authorList>
    </citation>
    <scope>NUCLEOTIDE SEQUENCE [LARGE SCALE GENOMIC DNA]</scope>
    <source>
        <strain evidence="10 11">DSM 29979</strain>
    </source>
</reference>
<dbReference type="Pfam" id="PF00528">
    <property type="entry name" value="BPD_transp_1"/>
    <property type="match status" value="1"/>
</dbReference>
<dbReference type="CDD" id="cd06261">
    <property type="entry name" value="TM_PBP2"/>
    <property type="match status" value="1"/>
</dbReference>
<dbReference type="InterPro" id="IPR035906">
    <property type="entry name" value="MetI-like_sf"/>
</dbReference>
<dbReference type="NCBIfam" id="NF008049">
    <property type="entry name" value="PRK10782.1"/>
    <property type="match status" value="1"/>
</dbReference>
<keyword evidence="6 8" id="KW-1133">Transmembrane helix</keyword>
<feature type="transmembrane region" description="Helical" evidence="8">
    <location>
        <begin position="57"/>
        <end position="81"/>
    </location>
</feature>
<evidence type="ECO:0000256" key="5">
    <source>
        <dbReference type="ARBA" id="ARBA00022692"/>
    </source>
</evidence>
<dbReference type="GO" id="GO:0048473">
    <property type="term" value="P:D-methionine transmembrane transport"/>
    <property type="evidence" value="ECO:0007669"/>
    <property type="project" value="TreeGrafter"/>
</dbReference>
<dbReference type="FunFam" id="1.10.3720.10:FF:000002">
    <property type="entry name" value="D-methionine ABC transporter permease MetI"/>
    <property type="match status" value="1"/>
</dbReference>
<dbReference type="GO" id="GO:0005886">
    <property type="term" value="C:plasma membrane"/>
    <property type="evidence" value="ECO:0007669"/>
    <property type="project" value="UniProtKB-SubCell"/>
</dbReference>
<feature type="transmembrane region" description="Helical" evidence="8">
    <location>
        <begin position="193"/>
        <end position="212"/>
    </location>
</feature>
<sequence>MIEQWFPNVDWEKMWEATYETLYMTSISVVITFILGMLLGLLLFLTSKGQLWENKAVYGVTAVIVNVFRSIPFIILIVLLIPFTKTIMGTIIGENAALPALIIGAAPFYARMVEIALREIDKGVIEAARAMGASTWTIIQKVLIPESLPALVSGLTVTAIALVGYTAMAGVIGAGGLGNLAFLDGFQRSRNDVTIMATIVILVIVFIIQFIGDTAVRKLDKR</sequence>
<evidence type="ECO:0000256" key="1">
    <source>
        <dbReference type="ARBA" id="ARBA00004651"/>
    </source>
</evidence>
<dbReference type="PROSITE" id="PS50928">
    <property type="entry name" value="ABC_TM1"/>
    <property type="match status" value="1"/>
</dbReference>
<protein>
    <submittedName>
        <fullName evidence="10">Methionine ABC transporter permease</fullName>
    </submittedName>
</protein>
<keyword evidence="11" id="KW-1185">Reference proteome</keyword>
<dbReference type="InterPro" id="IPR000515">
    <property type="entry name" value="MetI-like"/>
</dbReference>
<dbReference type="STRING" id="1714016.BA724_00365"/>
<evidence type="ECO:0000313" key="11">
    <source>
        <dbReference type="Proteomes" id="UP000095658"/>
    </source>
</evidence>
<comment type="similarity">
    <text evidence="2">Belongs to the binding-protein-dependent transport system permease family. CysTW subfamily.</text>
</comment>
<dbReference type="Gene3D" id="1.10.3720.10">
    <property type="entry name" value="MetI-like"/>
    <property type="match status" value="1"/>
</dbReference>
<proteinExistence type="inferred from homology"/>